<comment type="caution">
    <text evidence="2">The sequence shown here is derived from an EMBL/GenBank/DDBJ whole genome shotgun (WGS) entry which is preliminary data.</text>
</comment>
<gene>
    <name evidence="2" type="ORF">DN062_01175</name>
</gene>
<dbReference type="Pfam" id="PF17775">
    <property type="entry name" value="YchJ_M-like"/>
    <property type="match status" value="1"/>
</dbReference>
<reference evidence="2 3" key="1">
    <citation type="submission" date="2018-06" db="EMBL/GenBank/DDBJ databases">
        <title>Nitrincola tibetense sp. nov., isolated from Lake XuguoCo on Tibetan Plateau.</title>
        <authorList>
            <person name="Xing P."/>
        </authorList>
    </citation>
    <scope>NUCLEOTIDE SEQUENCE [LARGE SCALE GENOMIC DNA]</scope>
    <source>
        <strain evidence="3">xg18</strain>
    </source>
</reference>
<evidence type="ECO:0000259" key="1">
    <source>
        <dbReference type="Pfam" id="PF17775"/>
    </source>
</evidence>
<dbReference type="RefSeq" id="WP_112156764.1">
    <property type="nucleotide sequence ID" value="NZ_QKRX01000001.1"/>
</dbReference>
<accession>A0A364NS62</accession>
<organism evidence="2 3">
    <name type="scientific">Nitrincola tibetensis</name>
    <dbReference type="NCBI Taxonomy" id="2219697"/>
    <lineage>
        <taxon>Bacteria</taxon>
        <taxon>Pseudomonadati</taxon>
        <taxon>Pseudomonadota</taxon>
        <taxon>Gammaproteobacteria</taxon>
        <taxon>Oceanospirillales</taxon>
        <taxon>Oceanospirillaceae</taxon>
        <taxon>Nitrincola</taxon>
    </lineage>
</organism>
<protein>
    <submittedName>
        <fullName evidence="2">Zinc chelation protein SecC</fullName>
    </submittedName>
</protein>
<dbReference type="Gene3D" id="3.10.450.50">
    <property type="match status" value="1"/>
</dbReference>
<sequence>MMQDQNNTEQACPCQSGKPFMMCCAPAINGYRPAKTAEALMRSRYTAFSIGAVDYLIHTTAPEKRQPEDQEILNEQTQITLWTKLEIISTQLGQIGDSEGIVEFKASFETPEDSGTLHETSRFRFENNQWFYVDGELNLLID</sequence>
<dbReference type="Proteomes" id="UP000250744">
    <property type="component" value="Unassembled WGS sequence"/>
</dbReference>
<dbReference type="OrthoDB" id="21421at2"/>
<name>A0A364NS62_9GAMM</name>
<dbReference type="InterPro" id="IPR048469">
    <property type="entry name" value="YchJ-like_M"/>
</dbReference>
<proteinExistence type="predicted"/>
<dbReference type="PANTHER" id="PTHR33747">
    <property type="entry name" value="UPF0225 PROTEIN SCO1677"/>
    <property type="match status" value="1"/>
</dbReference>
<dbReference type="EMBL" id="QKRX01000001">
    <property type="protein sequence ID" value="RAU19725.1"/>
    <property type="molecule type" value="Genomic_DNA"/>
</dbReference>
<evidence type="ECO:0000313" key="2">
    <source>
        <dbReference type="EMBL" id="RAU19725.1"/>
    </source>
</evidence>
<dbReference type="InterPro" id="IPR032710">
    <property type="entry name" value="NTF2-like_dom_sf"/>
</dbReference>
<evidence type="ECO:0000313" key="3">
    <source>
        <dbReference type="Proteomes" id="UP000250744"/>
    </source>
</evidence>
<feature type="domain" description="YchJ-like middle NTF2-like" evidence="1">
    <location>
        <begin position="36"/>
        <end position="135"/>
    </location>
</feature>
<keyword evidence="3" id="KW-1185">Reference proteome</keyword>
<dbReference type="PANTHER" id="PTHR33747:SF1">
    <property type="entry name" value="ADENYLATE CYCLASE-ASSOCIATED CAP C-TERMINAL DOMAIN-CONTAINING PROTEIN"/>
    <property type="match status" value="1"/>
</dbReference>
<dbReference type="SUPFAM" id="SSF54427">
    <property type="entry name" value="NTF2-like"/>
    <property type="match status" value="1"/>
</dbReference>
<dbReference type="AlphaFoldDB" id="A0A364NS62"/>